<dbReference type="CDD" id="cd03224">
    <property type="entry name" value="ABC_TM1139_LivF_branched"/>
    <property type="match status" value="1"/>
</dbReference>
<dbReference type="GO" id="GO:0015658">
    <property type="term" value="F:branched-chain amino acid transmembrane transporter activity"/>
    <property type="evidence" value="ECO:0007669"/>
    <property type="project" value="TreeGrafter"/>
</dbReference>
<gene>
    <name evidence="7" type="ORF">DV20_00970</name>
</gene>
<dbReference type="PROSITE" id="PS50893">
    <property type="entry name" value="ABC_TRANSPORTER_2"/>
    <property type="match status" value="1"/>
</dbReference>
<dbReference type="InterPro" id="IPR017871">
    <property type="entry name" value="ABC_transporter-like_CS"/>
</dbReference>
<dbReference type="InterPro" id="IPR027417">
    <property type="entry name" value="P-loop_NTPase"/>
</dbReference>
<dbReference type="SUPFAM" id="SSF52540">
    <property type="entry name" value="P-loop containing nucleoside triphosphate hydrolases"/>
    <property type="match status" value="1"/>
</dbReference>
<dbReference type="Proteomes" id="UP000027345">
    <property type="component" value="Unassembled WGS sequence"/>
</dbReference>
<protein>
    <submittedName>
        <fullName evidence="7">ABC transporter ATP-binding protein</fullName>
    </submittedName>
</protein>
<dbReference type="SMART" id="SM00382">
    <property type="entry name" value="AAA"/>
    <property type="match status" value="1"/>
</dbReference>
<feature type="domain" description="ABC transporter" evidence="6">
    <location>
        <begin position="2"/>
        <end position="235"/>
    </location>
</feature>
<dbReference type="Gene3D" id="3.40.50.300">
    <property type="entry name" value="P-loop containing nucleotide triphosphate hydrolases"/>
    <property type="match status" value="1"/>
</dbReference>
<dbReference type="InterPro" id="IPR003439">
    <property type="entry name" value="ABC_transporter-like_ATP-bd"/>
</dbReference>
<keyword evidence="5" id="KW-0029">Amino-acid transport</keyword>
<name>A0A066UII5_9PSEU</name>
<reference evidence="7 8" key="1">
    <citation type="submission" date="2014-05" db="EMBL/GenBank/DDBJ databases">
        <title>Draft genome sequence of Amycolatopsis rifamycinica DSM 46095.</title>
        <authorList>
            <person name="Lal R."/>
            <person name="Saxena A."/>
            <person name="Kumari R."/>
            <person name="Mukherjee U."/>
            <person name="Singh P."/>
            <person name="Sangwan N."/>
            <person name="Mahato N.K."/>
        </authorList>
    </citation>
    <scope>NUCLEOTIDE SEQUENCE [LARGE SCALE GENOMIC DNA]</scope>
    <source>
        <strain evidence="7 8">DSM 46095</strain>
    </source>
</reference>
<dbReference type="GO" id="GO:0015807">
    <property type="term" value="P:L-amino acid transport"/>
    <property type="evidence" value="ECO:0007669"/>
    <property type="project" value="TreeGrafter"/>
</dbReference>
<evidence type="ECO:0000259" key="6">
    <source>
        <dbReference type="PROSITE" id="PS50893"/>
    </source>
</evidence>
<evidence type="ECO:0000256" key="3">
    <source>
        <dbReference type="ARBA" id="ARBA00022741"/>
    </source>
</evidence>
<evidence type="ECO:0000313" key="8">
    <source>
        <dbReference type="Proteomes" id="UP000027345"/>
    </source>
</evidence>
<evidence type="ECO:0000313" key="7">
    <source>
        <dbReference type="EMBL" id="KDN23989.1"/>
    </source>
</evidence>
<dbReference type="RefSeq" id="WP_043775416.1">
    <property type="nucleotide sequence ID" value="NZ_JMQI01000002.1"/>
</dbReference>
<organism evidence="7 8">
    <name type="scientific">Amycolatopsis rifamycinica</name>
    <dbReference type="NCBI Taxonomy" id="287986"/>
    <lineage>
        <taxon>Bacteria</taxon>
        <taxon>Bacillati</taxon>
        <taxon>Actinomycetota</taxon>
        <taxon>Actinomycetes</taxon>
        <taxon>Pseudonocardiales</taxon>
        <taxon>Pseudonocardiaceae</taxon>
        <taxon>Amycolatopsis</taxon>
    </lineage>
</organism>
<keyword evidence="2" id="KW-0813">Transport</keyword>
<proteinExistence type="inferred from homology"/>
<dbReference type="eggNOG" id="COG0410">
    <property type="taxonomic scope" value="Bacteria"/>
</dbReference>
<dbReference type="InterPro" id="IPR052156">
    <property type="entry name" value="BCAA_Transport_ATP-bd_LivF"/>
</dbReference>
<keyword evidence="8" id="KW-1185">Reference proteome</keyword>
<dbReference type="PROSITE" id="PS00211">
    <property type="entry name" value="ABC_TRANSPORTER_1"/>
    <property type="match status" value="1"/>
</dbReference>
<keyword evidence="4 7" id="KW-0067">ATP-binding</keyword>
<dbReference type="OrthoDB" id="9776369at2"/>
<evidence type="ECO:0000256" key="2">
    <source>
        <dbReference type="ARBA" id="ARBA00022448"/>
    </source>
</evidence>
<evidence type="ECO:0000256" key="5">
    <source>
        <dbReference type="ARBA" id="ARBA00022970"/>
    </source>
</evidence>
<dbReference type="GO" id="GO:0005524">
    <property type="term" value="F:ATP binding"/>
    <property type="evidence" value="ECO:0007669"/>
    <property type="project" value="UniProtKB-KW"/>
</dbReference>
<keyword evidence="3" id="KW-0547">Nucleotide-binding</keyword>
<evidence type="ECO:0000256" key="4">
    <source>
        <dbReference type="ARBA" id="ARBA00022840"/>
    </source>
</evidence>
<sequence length="235" mass="24702">MLEIEDLSVAYGAVRALDGVGITVERGGITAVLGANGAGKTTLLRTISGLHPARGGRITWDGRKLTGLAPDRIARGGVAHVPEGGGVITELTVDENLRLGALWRRDRADRAAARTEMYELFPALAERSAKPASTLSGGERQMLAIGRALMSRPGLLLLDEPSLGLAPLITARIMGILRDLRATTGLTVVLVEQNAHSALSIADRGYVLALGRVVAVDTAAELLADDGLRHAYLGF</sequence>
<dbReference type="GO" id="GO:0016887">
    <property type="term" value="F:ATP hydrolysis activity"/>
    <property type="evidence" value="ECO:0007669"/>
    <property type="project" value="InterPro"/>
</dbReference>
<dbReference type="InterPro" id="IPR003593">
    <property type="entry name" value="AAA+_ATPase"/>
</dbReference>
<evidence type="ECO:0000256" key="1">
    <source>
        <dbReference type="ARBA" id="ARBA00005417"/>
    </source>
</evidence>
<dbReference type="PANTHER" id="PTHR43820">
    <property type="entry name" value="HIGH-AFFINITY BRANCHED-CHAIN AMINO ACID TRANSPORT ATP-BINDING PROTEIN LIVF"/>
    <property type="match status" value="1"/>
</dbReference>
<comment type="caution">
    <text evidence="7">The sequence shown here is derived from an EMBL/GenBank/DDBJ whole genome shotgun (WGS) entry which is preliminary data.</text>
</comment>
<dbReference type="STRING" id="287986.DV20_00970"/>
<accession>A0A066UII5</accession>
<comment type="similarity">
    <text evidence="1">Belongs to the ABC transporter superfamily.</text>
</comment>
<dbReference type="EMBL" id="JMQI01000002">
    <property type="protein sequence ID" value="KDN23989.1"/>
    <property type="molecule type" value="Genomic_DNA"/>
</dbReference>
<dbReference type="PANTHER" id="PTHR43820:SF4">
    <property type="entry name" value="HIGH-AFFINITY BRANCHED-CHAIN AMINO ACID TRANSPORT ATP-BINDING PROTEIN LIVF"/>
    <property type="match status" value="1"/>
</dbReference>
<dbReference type="Pfam" id="PF00005">
    <property type="entry name" value="ABC_tran"/>
    <property type="match status" value="1"/>
</dbReference>
<dbReference type="AlphaFoldDB" id="A0A066UII5"/>